<dbReference type="RefSeq" id="WP_344593335.1">
    <property type="nucleotide sequence ID" value="NZ_BAAARW010000021.1"/>
</dbReference>
<sequence>MPGRTDAISALGRVLGADADALAECAARLRRLAVRLRVHDAAPPWLCHTLNDHITACVVASADLADAAACLEEFAGAARPVSTPSKRSDRGSRPFRGWSPS</sequence>
<evidence type="ECO:0000256" key="1">
    <source>
        <dbReference type="SAM" id="MobiDB-lite"/>
    </source>
</evidence>
<keyword evidence="3" id="KW-1185">Reference proteome</keyword>
<name>A0ABP5WU89_9ACTN</name>
<comment type="caution">
    <text evidence="2">The sequence shown here is derived from an EMBL/GenBank/DDBJ whole genome shotgun (WGS) entry which is preliminary data.</text>
</comment>
<organism evidence="2 3">
    <name type="scientific">Actinomadura vinacea</name>
    <dbReference type="NCBI Taxonomy" id="115336"/>
    <lineage>
        <taxon>Bacteria</taxon>
        <taxon>Bacillati</taxon>
        <taxon>Actinomycetota</taxon>
        <taxon>Actinomycetes</taxon>
        <taxon>Streptosporangiales</taxon>
        <taxon>Thermomonosporaceae</taxon>
        <taxon>Actinomadura</taxon>
    </lineage>
</organism>
<protein>
    <submittedName>
        <fullName evidence="2">Uncharacterized protein</fullName>
    </submittedName>
</protein>
<proteinExistence type="predicted"/>
<accession>A0ABP5WU89</accession>
<reference evidence="3" key="1">
    <citation type="journal article" date="2019" name="Int. J. Syst. Evol. Microbiol.">
        <title>The Global Catalogue of Microorganisms (GCM) 10K type strain sequencing project: providing services to taxonomists for standard genome sequencing and annotation.</title>
        <authorList>
            <consortium name="The Broad Institute Genomics Platform"/>
            <consortium name="The Broad Institute Genome Sequencing Center for Infectious Disease"/>
            <person name="Wu L."/>
            <person name="Ma J."/>
        </authorList>
    </citation>
    <scope>NUCLEOTIDE SEQUENCE [LARGE SCALE GENOMIC DNA]</scope>
    <source>
        <strain evidence="3">JCM 3325</strain>
    </source>
</reference>
<gene>
    <name evidence="2" type="ORF">GCM10010191_59290</name>
</gene>
<feature type="region of interest" description="Disordered" evidence="1">
    <location>
        <begin position="78"/>
        <end position="101"/>
    </location>
</feature>
<dbReference type="Proteomes" id="UP001501231">
    <property type="component" value="Unassembled WGS sequence"/>
</dbReference>
<evidence type="ECO:0000313" key="2">
    <source>
        <dbReference type="EMBL" id="GAA2436669.1"/>
    </source>
</evidence>
<dbReference type="EMBL" id="BAAARW010000021">
    <property type="protein sequence ID" value="GAA2436669.1"/>
    <property type="molecule type" value="Genomic_DNA"/>
</dbReference>
<evidence type="ECO:0000313" key="3">
    <source>
        <dbReference type="Proteomes" id="UP001501231"/>
    </source>
</evidence>